<dbReference type="Proteomes" id="UP001066276">
    <property type="component" value="Chromosome 9"/>
</dbReference>
<feature type="signal peptide" evidence="1">
    <location>
        <begin position="1"/>
        <end position="15"/>
    </location>
</feature>
<keyword evidence="1" id="KW-0732">Signal</keyword>
<feature type="chain" id="PRO_5043776067" evidence="1">
    <location>
        <begin position="16"/>
        <end position="159"/>
    </location>
</feature>
<evidence type="ECO:0000313" key="2">
    <source>
        <dbReference type="EMBL" id="KAJ1110964.1"/>
    </source>
</evidence>
<dbReference type="AlphaFoldDB" id="A0AAV7N6V2"/>
<gene>
    <name evidence="2" type="ORF">NDU88_008310</name>
</gene>
<comment type="caution">
    <text evidence="2">The sequence shown here is derived from an EMBL/GenBank/DDBJ whole genome shotgun (WGS) entry which is preliminary data.</text>
</comment>
<accession>A0AAV7N6V2</accession>
<sequence>MWWWPGCAMWHGLLGVRDSCWHLETEAEHRGHGVPLVWRCGEDQTRAIFSVTCFVPDRYSLALAHGRLTQVDLIGWCLQGPRDGYDLVPRVKMAAECILVHIIPPGRQQTPLCVRVEDPQQPSAAACVKSRLLLHVEVVAELQQKAASVSKYCPRDRVL</sequence>
<evidence type="ECO:0000256" key="1">
    <source>
        <dbReference type="SAM" id="SignalP"/>
    </source>
</evidence>
<keyword evidence="3" id="KW-1185">Reference proteome</keyword>
<protein>
    <submittedName>
        <fullName evidence="2">Uncharacterized protein</fullName>
    </submittedName>
</protein>
<organism evidence="2 3">
    <name type="scientific">Pleurodeles waltl</name>
    <name type="common">Iberian ribbed newt</name>
    <dbReference type="NCBI Taxonomy" id="8319"/>
    <lineage>
        <taxon>Eukaryota</taxon>
        <taxon>Metazoa</taxon>
        <taxon>Chordata</taxon>
        <taxon>Craniata</taxon>
        <taxon>Vertebrata</taxon>
        <taxon>Euteleostomi</taxon>
        <taxon>Amphibia</taxon>
        <taxon>Batrachia</taxon>
        <taxon>Caudata</taxon>
        <taxon>Salamandroidea</taxon>
        <taxon>Salamandridae</taxon>
        <taxon>Pleurodelinae</taxon>
        <taxon>Pleurodeles</taxon>
    </lineage>
</organism>
<dbReference type="EMBL" id="JANPWB010000013">
    <property type="protein sequence ID" value="KAJ1110964.1"/>
    <property type="molecule type" value="Genomic_DNA"/>
</dbReference>
<reference evidence="2" key="1">
    <citation type="journal article" date="2022" name="bioRxiv">
        <title>Sequencing and chromosome-scale assembly of the giantPleurodeles waltlgenome.</title>
        <authorList>
            <person name="Brown T."/>
            <person name="Elewa A."/>
            <person name="Iarovenko S."/>
            <person name="Subramanian E."/>
            <person name="Araus A.J."/>
            <person name="Petzold A."/>
            <person name="Susuki M."/>
            <person name="Suzuki K.-i.T."/>
            <person name="Hayashi T."/>
            <person name="Toyoda A."/>
            <person name="Oliveira C."/>
            <person name="Osipova E."/>
            <person name="Leigh N.D."/>
            <person name="Simon A."/>
            <person name="Yun M.H."/>
        </authorList>
    </citation>
    <scope>NUCLEOTIDE SEQUENCE</scope>
    <source>
        <strain evidence="2">20211129_DDA</strain>
        <tissue evidence="2">Liver</tissue>
    </source>
</reference>
<evidence type="ECO:0000313" key="3">
    <source>
        <dbReference type="Proteomes" id="UP001066276"/>
    </source>
</evidence>
<proteinExistence type="predicted"/>
<name>A0AAV7N6V2_PLEWA</name>